<dbReference type="PANTHER" id="PTHR43005:SF2">
    <property type="entry name" value="INTEGRAL MEMBRANE SUGAR TRANSPORT PROTEIN"/>
    <property type="match status" value="1"/>
</dbReference>
<dbReference type="Proteomes" id="UP001375743">
    <property type="component" value="Unassembled WGS sequence"/>
</dbReference>
<evidence type="ECO:0000313" key="10">
    <source>
        <dbReference type="Proteomes" id="UP001375743"/>
    </source>
</evidence>
<name>A0ABU8XND9_9PROT</name>
<evidence type="ECO:0000256" key="2">
    <source>
        <dbReference type="ARBA" id="ARBA00022448"/>
    </source>
</evidence>
<evidence type="ECO:0000256" key="6">
    <source>
        <dbReference type="ARBA" id="ARBA00023136"/>
    </source>
</evidence>
<evidence type="ECO:0000313" key="9">
    <source>
        <dbReference type="EMBL" id="MEK0081978.1"/>
    </source>
</evidence>
<keyword evidence="10" id="KW-1185">Reference proteome</keyword>
<keyword evidence="5 7" id="KW-1133">Transmembrane helix</keyword>
<comment type="similarity">
    <text evidence="7">Belongs to the binding-protein-dependent transport system permease family.</text>
</comment>
<feature type="transmembrane region" description="Helical" evidence="7">
    <location>
        <begin position="115"/>
        <end position="136"/>
    </location>
</feature>
<comment type="caution">
    <text evidence="9">The sequence shown here is derived from an EMBL/GenBank/DDBJ whole genome shotgun (WGS) entry which is preliminary data.</text>
</comment>
<feature type="transmembrane region" description="Helical" evidence="7">
    <location>
        <begin position="16"/>
        <end position="42"/>
    </location>
</feature>
<feature type="transmembrane region" description="Helical" evidence="7">
    <location>
        <begin position="164"/>
        <end position="188"/>
    </location>
</feature>
<feature type="transmembrane region" description="Helical" evidence="7">
    <location>
        <begin position="82"/>
        <end position="103"/>
    </location>
</feature>
<dbReference type="InterPro" id="IPR035906">
    <property type="entry name" value="MetI-like_sf"/>
</dbReference>
<reference evidence="9 10" key="1">
    <citation type="submission" date="2024-01" db="EMBL/GenBank/DDBJ databases">
        <title>Multi-omics insights into the function and evolution of sodium benzoate biodegradation pathways in Benzoatithermus flavus gen. nov., sp. nov. from hot spring.</title>
        <authorList>
            <person name="Hu C.-J."/>
            <person name="Li W.-J."/>
        </authorList>
    </citation>
    <scope>NUCLEOTIDE SEQUENCE [LARGE SCALE GENOMIC DNA]</scope>
    <source>
        <strain evidence="9 10">SYSU G07066</strain>
    </source>
</reference>
<dbReference type="PANTHER" id="PTHR43005">
    <property type="entry name" value="BLR7065 PROTEIN"/>
    <property type="match status" value="1"/>
</dbReference>
<dbReference type="Gene3D" id="1.10.3720.10">
    <property type="entry name" value="MetI-like"/>
    <property type="match status" value="1"/>
</dbReference>
<dbReference type="RefSeq" id="WP_418157818.1">
    <property type="nucleotide sequence ID" value="NZ_JBBLZC010000001.1"/>
</dbReference>
<evidence type="ECO:0000256" key="5">
    <source>
        <dbReference type="ARBA" id="ARBA00022989"/>
    </source>
</evidence>
<dbReference type="InterPro" id="IPR000515">
    <property type="entry name" value="MetI-like"/>
</dbReference>
<dbReference type="PROSITE" id="PS50928">
    <property type="entry name" value="ABC_TM1"/>
    <property type="match status" value="1"/>
</dbReference>
<feature type="domain" description="ABC transmembrane type-1" evidence="8">
    <location>
        <begin position="78"/>
        <end position="290"/>
    </location>
</feature>
<keyword evidence="4 7" id="KW-0812">Transmembrane</keyword>
<dbReference type="EMBL" id="JBBLZC010000001">
    <property type="protein sequence ID" value="MEK0081978.1"/>
    <property type="molecule type" value="Genomic_DNA"/>
</dbReference>
<accession>A0ABU8XND9</accession>
<evidence type="ECO:0000256" key="7">
    <source>
        <dbReference type="RuleBase" id="RU363032"/>
    </source>
</evidence>
<keyword evidence="2 7" id="KW-0813">Transport</keyword>
<feature type="transmembrane region" description="Helical" evidence="7">
    <location>
        <begin position="217"/>
        <end position="237"/>
    </location>
</feature>
<protein>
    <submittedName>
        <fullName evidence="9">Sugar ABC transporter permease</fullName>
    </submittedName>
</protein>
<evidence type="ECO:0000256" key="1">
    <source>
        <dbReference type="ARBA" id="ARBA00004651"/>
    </source>
</evidence>
<gene>
    <name evidence="9" type="ORF">U1T56_02350</name>
</gene>
<keyword evidence="6 7" id="KW-0472">Membrane</keyword>
<dbReference type="Pfam" id="PF00528">
    <property type="entry name" value="BPD_transp_1"/>
    <property type="match status" value="1"/>
</dbReference>
<evidence type="ECO:0000256" key="3">
    <source>
        <dbReference type="ARBA" id="ARBA00022475"/>
    </source>
</evidence>
<evidence type="ECO:0000256" key="4">
    <source>
        <dbReference type="ARBA" id="ARBA00022692"/>
    </source>
</evidence>
<dbReference type="SUPFAM" id="SSF161098">
    <property type="entry name" value="MetI-like"/>
    <property type="match status" value="1"/>
</dbReference>
<organism evidence="9 10">
    <name type="scientific">Benzoatithermus flavus</name>
    <dbReference type="NCBI Taxonomy" id="3108223"/>
    <lineage>
        <taxon>Bacteria</taxon>
        <taxon>Pseudomonadati</taxon>
        <taxon>Pseudomonadota</taxon>
        <taxon>Alphaproteobacteria</taxon>
        <taxon>Geminicoccales</taxon>
        <taxon>Geminicoccaceae</taxon>
        <taxon>Benzoatithermus</taxon>
    </lineage>
</organism>
<comment type="subcellular location">
    <subcellularLocation>
        <location evidence="1 7">Cell membrane</location>
        <topology evidence="1 7">Multi-pass membrane protein</topology>
    </subcellularLocation>
</comment>
<evidence type="ECO:0000259" key="8">
    <source>
        <dbReference type="PROSITE" id="PS50928"/>
    </source>
</evidence>
<dbReference type="CDD" id="cd06261">
    <property type="entry name" value="TM_PBP2"/>
    <property type="match status" value="1"/>
</dbReference>
<feature type="transmembrane region" description="Helical" evidence="7">
    <location>
        <begin position="269"/>
        <end position="291"/>
    </location>
</feature>
<keyword evidence="3" id="KW-1003">Cell membrane</keyword>
<proteinExistence type="inferred from homology"/>
<sequence length="299" mass="32909">MASTTRRSRRDIGEGVLAALLLAPAGALLALIVLFPILRLFWLSLHEVRLSEPWAGQPFVGLLNYRDIWADSRFWRSLAHTLLITGITVPGALCVGLGLAFLANLPFRVRWPVRLALLLPWALPLVFSGLIFAWFFDTSYGVVNDVLARLGLEGPAWLSRPGPAMAAICIAIVWKTSSFCALVLLAGLQTIPDTLHEAAAIDGAGRWQRFRHITLPLLRPAIMVALIFRTITAIQTFDIPFAMTRGGPGDATETLAMYVRTTTLDFLDFGYGSALAVVMFLISMAATAWYLRWIRGTSE</sequence>